<evidence type="ECO:0000256" key="1">
    <source>
        <dbReference type="SAM" id="MobiDB-lite"/>
    </source>
</evidence>
<name>A0A8J6BTX3_ZIZPA</name>
<dbReference type="EMBL" id="JAAALK010000080">
    <property type="protein sequence ID" value="KAG8093326.1"/>
    <property type="molecule type" value="Genomic_DNA"/>
</dbReference>
<reference evidence="2" key="1">
    <citation type="journal article" date="2021" name="bioRxiv">
        <title>Whole Genome Assembly and Annotation of Northern Wild Rice, Zizania palustris L., Supports a Whole Genome Duplication in the Zizania Genus.</title>
        <authorList>
            <person name="Haas M."/>
            <person name="Kono T."/>
            <person name="Macchietto M."/>
            <person name="Millas R."/>
            <person name="McGilp L."/>
            <person name="Shao M."/>
            <person name="Duquette J."/>
            <person name="Hirsch C.N."/>
            <person name="Kimball J."/>
        </authorList>
    </citation>
    <scope>NUCLEOTIDE SEQUENCE</scope>
    <source>
        <tissue evidence="2">Fresh leaf tissue</tissue>
    </source>
</reference>
<evidence type="ECO:0000313" key="3">
    <source>
        <dbReference type="Proteomes" id="UP000729402"/>
    </source>
</evidence>
<organism evidence="2 3">
    <name type="scientific">Zizania palustris</name>
    <name type="common">Northern wild rice</name>
    <dbReference type="NCBI Taxonomy" id="103762"/>
    <lineage>
        <taxon>Eukaryota</taxon>
        <taxon>Viridiplantae</taxon>
        <taxon>Streptophyta</taxon>
        <taxon>Embryophyta</taxon>
        <taxon>Tracheophyta</taxon>
        <taxon>Spermatophyta</taxon>
        <taxon>Magnoliopsida</taxon>
        <taxon>Liliopsida</taxon>
        <taxon>Poales</taxon>
        <taxon>Poaceae</taxon>
        <taxon>BOP clade</taxon>
        <taxon>Oryzoideae</taxon>
        <taxon>Oryzeae</taxon>
        <taxon>Zizaniinae</taxon>
        <taxon>Zizania</taxon>
    </lineage>
</organism>
<dbReference type="PANTHER" id="PTHR33699:SF1">
    <property type="entry name" value="OS12G0418200 PROTEIN"/>
    <property type="match status" value="1"/>
</dbReference>
<sequence length="176" mass="19313">MDQAARRRHVVPAFGEWNYYYDGDEARPPAAAAVAGEWYAYGGAAEAEACSDVWFKYSPPPRRPTPKKARRPDWTPVAPERAPPPYEGGVGGKGRRQQQQQPVRATREYDVAAGSGVVPTSSLRTPARGGSCRVVRRAVDADLYQVPPPEPVSHRPRRKRAVSSLWMGCLGLNCVA</sequence>
<dbReference type="Proteomes" id="UP000729402">
    <property type="component" value="Unassembled WGS sequence"/>
</dbReference>
<dbReference type="AlphaFoldDB" id="A0A8J6BTX3"/>
<accession>A0A8J6BTX3</accession>
<reference evidence="2" key="2">
    <citation type="submission" date="2021-02" db="EMBL/GenBank/DDBJ databases">
        <authorList>
            <person name="Kimball J.A."/>
            <person name="Haas M.W."/>
            <person name="Macchietto M."/>
            <person name="Kono T."/>
            <person name="Duquette J."/>
            <person name="Shao M."/>
        </authorList>
    </citation>
    <scope>NUCLEOTIDE SEQUENCE</scope>
    <source>
        <tissue evidence="2">Fresh leaf tissue</tissue>
    </source>
</reference>
<feature type="region of interest" description="Disordered" evidence="1">
    <location>
        <begin position="58"/>
        <end position="110"/>
    </location>
</feature>
<dbReference type="OrthoDB" id="671652at2759"/>
<protein>
    <submittedName>
        <fullName evidence="2">Uncharacterized protein</fullName>
    </submittedName>
</protein>
<gene>
    <name evidence="2" type="ORF">GUJ93_ZPchr0012g21810</name>
</gene>
<comment type="caution">
    <text evidence="2">The sequence shown here is derived from an EMBL/GenBank/DDBJ whole genome shotgun (WGS) entry which is preliminary data.</text>
</comment>
<proteinExistence type="predicted"/>
<dbReference type="PANTHER" id="PTHR33699">
    <property type="entry name" value="EXPRESSED PROTEIN"/>
    <property type="match status" value="1"/>
</dbReference>
<keyword evidence="3" id="KW-1185">Reference proteome</keyword>
<evidence type="ECO:0000313" key="2">
    <source>
        <dbReference type="EMBL" id="KAG8093326.1"/>
    </source>
</evidence>